<evidence type="ECO:0000259" key="8">
    <source>
        <dbReference type="Pfam" id="PF00881"/>
    </source>
</evidence>
<evidence type="ECO:0000256" key="1">
    <source>
        <dbReference type="ARBA" id="ARBA00001917"/>
    </source>
</evidence>
<proteinExistence type="inferred from homology"/>
<name>A0ABU5MXG1_9BACT</name>
<evidence type="ECO:0000313" key="9">
    <source>
        <dbReference type="EMBL" id="MDZ8118894.1"/>
    </source>
</evidence>
<dbReference type="Pfam" id="PF00881">
    <property type="entry name" value="Nitroreductase"/>
    <property type="match status" value="1"/>
</dbReference>
<dbReference type="InterPro" id="IPR033878">
    <property type="entry name" value="NfsB-like"/>
</dbReference>
<dbReference type="PANTHER" id="PTHR23026:SF125">
    <property type="entry name" value="OXYGEN-INSENSITIVE NAD(P)H NITROREDUCTASE"/>
    <property type="match status" value="1"/>
</dbReference>
<dbReference type="GO" id="GO:0004155">
    <property type="term" value="F:6,7-dihydropteridine reductase activity"/>
    <property type="evidence" value="ECO:0007669"/>
    <property type="project" value="UniProtKB-EC"/>
</dbReference>
<evidence type="ECO:0000256" key="4">
    <source>
        <dbReference type="ARBA" id="ARBA00022643"/>
    </source>
</evidence>
<dbReference type="PANTHER" id="PTHR23026">
    <property type="entry name" value="NADPH NITROREDUCTASE"/>
    <property type="match status" value="1"/>
</dbReference>
<keyword evidence="6 9" id="KW-0560">Oxidoreductase</keyword>
<dbReference type="EC" id="1.5.1.34" evidence="9"/>
<comment type="similarity">
    <text evidence="2">Belongs to the nitroreductase family.</text>
</comment>
<keyword evidence="5" id="KW-0521">NADP</keyword>
<protein>
    <submittedName>
        <fullName evidence="9">Oxygen-insensitive NAD(P)H nitroreductase</fullName>
        <ecNumber evidence="9">1.5.1.34</ecNumber>
    </submittedName>
</protein>
<sequence length="218" mass="24586">MNLNEVAEWRYSTKEFDPDRKISDEQFEQIKALLRKSPSSVNSQPWHFIIADTPNGKRRVAKGTQGTFRFNEAKILDASHSIVFCVKNDLDDDYLNHLLEQEEKDGRFAEPSFKDMMHGARTTFADIHRNDLNDAGHWMEKQVYLNMGTVLLGAAALGIDAVPMEGIDAVALNEEFGLSEQGYTAVAIISLGYRKDSDFNAALPKSRLPETEIFTVLD</sequence>
<comment type="caution">
    <text evidence="9">The sequence shown here is derived from an EMBL/GenBank/DDBJ whole genome shotgun (WGS) entry which is preliminary data.</text>
</comment>
<accession>A0ABU5MXG1</accession>
<dbReference type="InterPro" id="IPR000415">
    <property type="entry name" value="Nitroreductase-like"/>
</dbReference>
<keyword evidence="3" id="KW-0285">Flavoprotein</keyword>
<keyword evidence="7" id="KW-0520">NAD</keyword>
<reference evidence="9 10" key="1">
    <citation type="journal article" date="2024" name="Appl. Environ. Microbiol.">
        <title>Pontiella agarivorans sp. nov., a novel marine anaerobic bacterium capable of degrading macroalgal polysaccharides and fixing nitrogen.</title>
        <authorList>
            <person name="Liu N."/>
            <person name="Kivenson V."/>
            <person name="Peng X."/>
            <person name="Cui Z."/>
            <person name="Lankiewicz T.S."/>
            <person name="Gosselin K.M."/>
            <person name="English C.J."/>
            <person name="Blair E.M."/>
            <person name="O'Malley M.A."/>
            <person name="Valentine D.L."/>
        </authorList>
    </citation>
    <scope>NUCLEOTIDE SEQUENCE [LARGE SCALE GENOMIC DNA]</scope>
    <source>
        <strain evidence="9 10">NLcol2</strain>
    </source>
</reference>
<keyword evidence="4" id="KW-0288">FMN</keyword>
<gene>
    <name evidence="9" type="primary">nfsB</name>
    <name evidence="9" type="ORF">P9H32_09660</name>
</gene>
<evidence type="ECO:0000313" key="10">
    <source>
        <dbReference type="Proteomes" id="UP001290861"/>
    </source>
</evidence>
<dbReference type="InterPro" id="IPR029479">
    <property type="entry name" value="Nitroreductase"/>
</dbReference>
<dbReference type="SUPFAM" id="SSF55469">
    <property type="entry name" value="FMN-dependent nitroreductase-like"/>
    <property type="match status" value="1"/>
</dbReference>
<dbReference type="RefSeq" id="WP_322608687.1">
    <property type="nucleotide sequence ID" value="NZ_JARVCO010000010.1"/>
</dbReference>
<evidence type="ECO:0000256" key="2">
    <source>
        <dbReference type="ARBA" id="ARBA00007118"/>
    </source>
</evidence>
<dbReference type="InterPro" id="IPR050627">
    <property type="entry name" value="Nitroreductase/BluB"/>
</dbReference>
<evidence type="ECO:0000256" key="7">
    <source>
        <dbReference type="ARBA" id="ARBA00023027"/>
    </source>
</evidence>
<keyword evidence="10" id="KW-1185">Reference proteome</keyword>
<dbReference type="NCBIfam" id="NF008275">
    <property type="entry name" value="PRK11053.1"/>
    <property type="match status" value="1"/>
</dbReference>
<organism evidence="9 10">
    <name type="scientific">Pontiella agarivorans</name>
    <dbReference type="NCBI Taxonomy" id="3038953"/>
    <lineage>
        <taxon>Bacteria</taxon>
        <taxon>Pseudomonadati</taxon>
        <taxon>Kiritimatiellota</taxon>
        <taxon>Kiritimatiellia</taxon>
        <taxon>Kiritimatiellales</taxon>
        <taxon>Pontiellaceae</taxon>
        <taxon>Pontiella</taxon>
    </lineage>
</organism>
<dbReference type="CDD" id="cd02149">
    <property type="entry name" value="NfsB-like"/>
    <property type="match status" value="1"/>
</dbReference>
<dbReference type="EMBL" id="JARVCO010000010">
    <property type="protein sequence ID" value="MDZ8118894.1"/>
    <property type="molecule type" value="Genomic_DNA"/>
</dbReference>
<dbReference type="Gene3D" id="3.40.109.10">
    <property type="entry name" value="NADH Oxidase"/>
    <property type="match status" value="1"/>
</dbReference>
<evidence type="ECO:0000256" key="3">
    <source>
        <dbReference type="ARBA" id="ARBA00022630"/>
    </source>
</evidence>
<dbReference type="Proteomes" id="UP001290861">
    <property type="component" value="Unassembled WGS sequence"/>
</dbReference>
<evidence type="ECO:0000256" key="6">
    <source>
        <dbReference type="ARBA" id="ARBA00023002"/>
    </source>
</evidence>
<feature type="domain" description="Nitroreductase" evidence="8">
    <location>
        <begin position="8"/>
        <end position="193"/>
    </location>
</feature>
<evidence type="ECO:0000256" key="5">
    <source>
        <dbReference type="ARBA" id="ARBA00022857"/>
    </source>
</evidence>
<comment type="cofactor">
    <cofactor evidence="1">
        <name>FMN</name>
        <dbReference type="ChEBI" id="CHEBI:58210"/>
    </cofactor>
</comment>